<dbReference type="SUPFAM" id="SSF53720">
    <property type="entry name" value="ALDH-like"/>
    <property type="match status" value="1"/>
</dbReference>
<dbReference type="InterPro" id="IPR029510">
    <property type="entry name" value="Ald_DH_CS_GLU"/>
</dbReference>
<dbReference type="Pfam" id="PF00171">
    <property type="entry name" value="Aldedh"/>
    <property type="match status" value="1"/>
</dbReference>
<dbReference type="InterPro" id="IPR016162">
    <property type="entry name" value="Ald_DH_N"/>
</dbReference>
<evidence type="ECO:0000256" key="2">
    <source>
        <dbReference type="ARBA" id="ARBA00023002"/>
    </source>
</evidence>
<reference evidence="8" key="1">
    <citation type="submission" date="2021-07" db="EMBL/GenBank/DDBJ databases">
        <title>Candidatus Kaistella beijingensis sp. nov. isolated from a municipal wastewater treatment plant is involved in sludge foaming.</title>
        <authorList>
            <person name="Song Y."/>
            <person name="Liu S.-J."/>
        </authorList>
    </citation>
    <scope>NUCLEOTIDE SEQUENCE</scope>
    <source>
        <strain evidence="8">DSM 43998</strain>
    </source>
</reference>
<dbReference type="PANTHER" id="PTHR42804:SF1">
    <property type="entry name" value="ALDEHYDE DEHYDROGENASE-RELATED"/>
    <property type="match status" value="1"/>
</dbReference>
<protein>
    <recommendedName>
        <fullName evidence="3">aldehyde dehydrogenase (NAD(+))</fullName>
        <ecNumber evidence="3">1.2.1.3</ecNumber>
    </recommendedName>
</protein>
<dbReference type="RefSeq" id="WP_066469252.1">
    <property type="nucleotide sequence ID" value="NZ_CBCRUZ010000005.1"/>
</dbReference>
<accession>A0ABX8S7E9</accession>
<name>A0ABX8S7E9_9ACTN</name>
<dbReference type="PANTHER" id="PTHR42804">
    <property type="entry name" value="ALDEHYDE DEHYDROGENASE"/>
    <property type="match status" value="1"/>
</dbReference>
<dbReference type="InterPro" id="IPR016160">
    <property type="entry name" value="Ald_DH_CS_CYS"/>
</dbReference>
<evidence type="ECO:0000256" key="5">
    <source>
        <dbReference type="PROSITE-ProRule" id="PRU10007"/>
    </source>
</evidence>
<dbReference type="Gene3D" id="3.40.309.10">
    <property type="entry name" value="Aldehyde Dehydrogenase, Chain A, domain 2"/>
    <property type="match status" value="1"/>
</dbReference>
<evidence type="ECO:0000256" key="3">
    <source>
        <dbReference type="ARBA" id="ARBA00024226"/>
    </source>
</evidence>
<gene>
    <name evidence="8" type="ORF">KV203_18590</name>
</gene>
<keyword evidence="2 6" id="KW-0560">Oxidoreductase</keyword>
<comment type="similarity">
    <text evidence="1 6">Belongs to the aldehyde dehydrogenase family.</text>
</comment>
<feature type="active site" evidence="5">
    <location>
        <position position="251"/>
    </location>
</feature>
<feature type="domain" description="Aldehyde dehydrogenase" evidence="7">
    <location>
        <begin position="14"/>
        <end position="475"/>
    </location>
</feature>
<dbReference type="EMBL" id="CP079105">
    <property type="protein sequence ID" value="QXQ13765.1"/>
    <property type="molecule type" value="Genomic_DNA"/>
</dbReference>
<sequence length="483" mass="50957">MSVSYDKLFIGGEWTLPDSAERLEVYSPATEELVGSTPIAGPADIDRAVAAARAAFESGPWPRLTPSERAAVLAEVALVIDRRSAELTAMLTAEMGAPTAMVGMLQQTPTIAVLNYYAGMAEAFPWTEKRVGVFGESYVSREPVGVVAAVIAWNVPLFLFVNKVAPALLAGCPVLVKPAPETPLTANLLADIFTEAGVPKGVLSVLPGGADTGEYLISHPGVDKITFTGSTAVGRRIGAVAGEQLKRCSLELGGKSAAILLPDMDLAAGAPMLLMSGLMNSGQACVAQTRILAPRQRYGEVLDALTGAAGFLEVGDPAEPTTAFGPLISQRQRDRVEGYIAAGTAEGARLVYGGGRPADLDRGWYIEPTIFADVDNSMTIAREEIFGPVLSVIPYETEDEAIRIANDSDYGLAGSVWTTDIERGRQVAAQVRTGTYAINWYAFDPSSPFGGYKNSGIGRESGPEGLDAFCEQKSVLMPPGYSS</sequence>
<dbReference type="InterPro" id="IPR016161">
    <property type="entry name" value="Ald_DH/histidinol_DH"/>
</dbReference>
<evidence type="ECO:0000313" key="9">
    <source>
        <dbReference type="Proteomes" id="UP000887023"/>
    </source>
</evidence>
<dbReference type="Proteomes" id="UP000887023">
    <property type="component" value="Chromosome"/>
</dbReference>
<evidence type="ECO:0000256" key="1">
    <source>
        <dbReference type="ARBA" id="ARBA00009986"/>
    </source>
</evidence>
<dbReference type="Gene3D" id="3.40.605.10">
    <property type="entry name" value="Aldehyde Dehydrogenase, Chain A, domain 1"/>
    <property type="match status" value="1"/>
</dbReference>
<dbReference type="PROSITE" id="PS00687">
    <property type="entry name" value="ALDEHYDE_DEHYDR_GLU"/>
    <property type="match status" value="1"/>
</dbReference>
<keyword evidence="9" id="KW-1185">Reference proteome</keyword>
<dbReference type="PROSITE" id="PS00070">
    <property type="entry name" value="ALDEHYDE_DEHYDR_CYS"/>
    <property type="match status" value="1"/>
</dbReference>
<proteinExistence type="inferred from homology"/>
<evidence type="ECO:0000313" key="8">
    <source>
        <dbReference type="EMBL" id="QXQ13765.1"/>
    </source>
</evidence>
<dbReference type="CDD" id="cd07139">
    <property type="entry name" value="ALDH_AldA-Rv0768"/>
    <property type="match status" value="1"/>
</dbReference>
<dbReference type="InterPro" id="IPR015590">
    <property type="entry name" value="Aldehyde_DH_dom"/>
</dbReference>
<comment type="catalytic activity">
    <reaction evidence="4">
        <text>an aldehyde + NAD(+) + H2O = a carboxylate + NADH + 2 H(+)</text>
        <dbReference type="Rhea" id="RHEA:16185"/>
        <dbReference type="ChEBI" id="CHEBI:15377"/>
        <dbReference type="ChEBI" id="CHEBI:15378"/>
        <dbReference type="ChEBI" id="CHEBI:17478"/>
        <dbReference type="ChEBI" id="CHEBI:29067"/>
        <dbReference type="ChEBI" id="CHEBI:57540"/>
        <dbReference type="ChEBI" id="CHEBI:57945"/>
        <dbReference type="EC" id="1.2.1.3"/>
    </reaction>
</comment>
<evidence type="ECO:0000259" key="7">
    <source>
        <dbReference type="Pfam" id="PF00171"/>
    </source>
</evidence>
<organism evidence="8 9">
    <name type="scientific">Skermania pinensis</name>
    <dbReference type="NCBI Taxonomy" id="39122"/>
    <lineage>
        <taxon>Bacteria</taxon>
        <taxon>Bacillati</taxon>
        <taxon>Actinomycetota</taxon>
        <taxon>Actinomycetes</taxon>
        <taxon>Mycobacteriales</taxon>
        <taxon>Gordoniaceae</taxon>
        <taxon>Skermania</taxon>
    </lineage>
</organism>
<evidence type="ECO:0000256" key="6">
    <source>
        <dbReference type="RuleBase" id="RU003345"/>
    </source>
</evidence>
<evidence type="ECO:0000256" key="4">
    <source>
        <dbReference type="ARBA" id="ARBA00049194"/>
    </source>
</evidence>
<dbReference type="EC" id="1.2.1.3" evidence="3"/>
<dbReference type="InterPro" id="IPR016163">
    <property type="entry name" value="Ald_DH_C"/>
</dbReference>